<evidence type="ECO:0000259" key="10">
    <source>
        <dbReference type="PROSITE" id="PS50893"/>
    </source>
</evidence>
<evidence type="ECO:0000259" key="11">
    <source>
        <dbReference type="PROSITE" id="PS50929"/>
    </source>
</evidence>
<dbReference type="InterPro" id="IPR050173">
    <property type="entry name" value="ABC_transporter_C-like"/>
</dbReference>
<dbReference type="InterPro" id="IPR027417">
    <property type="entry name" value="P-loop_NTPase"/>
</dbReference>
<reference evidence="12" key="1">
    <citation type="journal article" date="2014" name="BMC Genomics">
        <title>Characterizing the developmental transcriptome of the oriental fruit fly, Bactrocera dorsalis (Diptera: Tephritidae) through comparative genomic analysis with Drosophila melanogaster utilizing modENCODE datasets.</title>
        <authorList>
            <person name="Geib S.M."/>
            <person name="Calla B."/>
            <person name="Hall B."/>
            <person name="Hou S."/>
            <person name="Manoukis N.C."/>
        </authorList>
    </citation>
    <scope>NUCLEOTIDE SEQUENCE</scope>
    <source>
        <strain evidence="12">Punador</strain>
    </source>
</reference>
<dbReference type="Pfam" id="PF00664">
    <property type="entry name" value="ABC_membrane"/>
    <property type="match status" value="2"/>
</dbReference>
<feature type="domain" description="ABC transmembrane type-1" evidence="11">
    <location>
        <begin position="95"/>
        <end position="369"/>
    </location>
</feature>
<feature type="transmembrane region" description="Helical" evidence="9">
    <location>
        <begin position="1008"/>
        <end position="1030"/>
    </location>
</feature>
<dbReference type="FunFam" id="3.40.50.300:FF:000482">
    <property type="entry name" value="Multidrug resistance-associated protein member 4"/>
    <property type="match status" value="1"/>
</dbReference>
<sequence>MQSVKTNDLPENPREHANVLSALSFWYTLPIFFKGRKKTLDTKDLYKALTVHKSETLGNDMSASWEQELKGKATSKKEPSLLKATIRVFGCRYALLGLVLLILELGLRALQPLFLLGLIAYYSKGEENINTAYIYAAGIILCSALNVIIMHPYMLGTMHVGMKIRVAMCSMIYRKALRLSRTALGETTAGQVVNLISNDVGRLDLAMIFVHYLWIGPIETIFITYLMTIEIGVAATFGVAFMLAFIPLQGWLGKKTSVLRLRTALRTDERVRMMNEIISGIQVIKMYAWEIPFGKMVAYARRKEINAIRKVSYIRGILLSFIMFLTRVSVFLSLVGYVLLQQVLTPEKAFVITAYYNILRTTMTVFFPQGISQLAEALVSIKRIQKFMLYEETDIVDKSVDNPNYPGSNQSTVVKDDEKTLNRKEAEKLFPSNGHATLSEAGIVMSHVKAKWDSNSSEYTLDDVNLRVQPGTLIAIIGPVGSGKSSLVQSILGELRPESGTIKVNGTFSYASQEPWLFTGTVRQNILFGQPMNRRRYQQVVKKCALERDFELLPYGDKTIVGERGASLSGGQKARISLARAVYRETSIYLLDDPLSAVDTHVGRHLFDQCMRGFLREHIVVLITHQLQFLQQADQIVIMEKGRVSAVGTYDSLRESGLDFANLLADPEKEEAVEEKSRSRSSSKVYSNRRNSEASLNSVADSYVEETPMQQQETQEEGKIGLELYQKYFRAGGGFLTFFIMLFFCMLSQLLASGGDWFLSYWVAKKGRDGKMYSANINKTRIDDTFDSFNDTTTLPPTALPEQESTFMTLLRDVGVDMDAEMLDIYIFTAITVATVVITLARSFLFFNVAMKASTNLHNSMFRGITRAAMYFFNTNPAGRILNRFSKDMGQVDEILPSVMMDVIQIFLSLLGIVVVIAVVNPLFLLPTAVLAILFYYLRSFYLQTSRDVKRLEAITRSPIYSHMAASLSGLSTIRAYGAQRVLIYEFDNYQDLHSSAFYMFISTSRAFGYWLDCCCIIYIAIITLSFFLFPPANGGDVGLAITQAMGMTGMVQWGMRQSAELENTMTAVERVVEYDDIEPEGELESPADKKPPKTWPEEGKIVFDELSLRYFPDPKAEYVLKSLNFVIKPREKVGIVGRTGAGKSSLINALFRLSYNDGSIVIDSRDTKEMGLHDLRSKISIIPQEPVLFSGTMRYNLDPFDEYSDAKLWAVLEEVELKDAVAELPSGLQSKISEGGSNFSVGQRQLVCLARAILRENKILVLDEATANVDPQTDALIQLTIRSKFKYCTVLTIAHRLHTVMDSDKVLVMDAGRAVEFDAPYKLLTESESKVFYDMVKQTGNSAYDNLLMIARKAYEQNPRFKNKTV</sequence>
<evidence type="ECO:0000256" key="6">
    <source>
        <dbReference type="ARBA" id="ARBA00022989"/>
    </source>
</evidence>
<proteinExistence type="predicted"/>
<dbReference type="FunFam" id="1.20.1560.10:FF:000026">
    <property type="entry name" value="Multidrug resistance-associated protein lethal(2)03659"/>
    <property type="match status" value="1"/>
</dbReference>
<dbReference type="InterPro" id="IPR036640">
    <property type="entry name" value="ABC1_TM_sf"/>
</dbReference>
<name>A0A034V5I7_BACDO</name>
<evidence type="ECO:0000256" key="7">
    <source>
        <dbReference type="ARBA" id="ARBA00023136"/>
    </source>
</evidence>
<feature type="compositionally biased region" description="Low complexity" evidence="8">
    <location>
        <begin position="680"/>
        <end position="689"/>
    </location>
</feature>
<keyword evidence="3 9" id="KW-0812">Transmembrane</keyword>
<feature type="domain" description="ABC transporter" evidence="10">
    <location>
        <begin position="1102"/>
        <end position="1337"/>
    </location>
</feature>
<dbReference type="PANTHER" id="PTHR24223:SF448">
    <property type="entry name" value="FI20146P1-RELATED"/>
    <property type="match status" value="1"/>
</dbReference>
<dbReference type="GO" id="GO:0140359">
    <property type="term" value="F:ABC-type transporter activity"/>
    <property type="evidence" value="ECO:0007669"/>
    <property type="project" value="InterPro"/>
</dbReference>
<feature type="transmembrane region" description="Helical" evidence="9">
    <location>
        <begin position="93"/>
        <end position="121"/>
    </location>
</feature>
<dbReference type="PROSITE" id="PS50893">
    <property type="entry name" value="ABC_TRANSPORTER_2"/>
    <property type="match status" value="2"/>
</dbReference>
<feature type="transmembrane region" description="Helical" evidence="9">
    <location>
        <begin position="825"/>
        <end position="847"/>
    </location>
</feature>
<feature type="transmembrane region" description="Helical" evidence="9">
    <location>
        <begin position="205"/>
        <end position="225"/>
    </location>
</feature>
<dbReference type="GO" id="GO:0016887">
    <property type="term" value="F:ATP hydrolysis activity"/>
    <property type="evidence" value="ECO:0007669"/>
    <property type="project" value="InterPro"/>
</dbReference>
<feature type="transmembrane region" description="Helical" evidence="9">
    <location>
        <begin position="358"/>
        <end position="379"/>
    </location>
</feature>
<dbReference type="SUPFAM" id="SSF90123">
    <property type="entry name" value="ABC transporter transmembrane region"/>
    <property type="match status" value="2"/>
</dbReference>
<accession>A0A034V5I7</accession>
<dbReference type="SMART" id="SM00382">
    <property type="entry name" value="AAA"/>
    <property type="match status" value="2"/>
</dbReference>
<feature type="region of interest" description="Disordered" evidence="8">
    <location>
        <begin position="671"/>
        <end position="693"/>
    </location>
</feature>
<evidence type="ECO:0000256" key="8">
    <source>
        <dbReference type="SAM" id="MobiDB-lite"/>
    </source>
</evidence>
<feature type="domain" description="ABC transporter" evidence="10">
    <location>
        <begin position="443"/>
        <end position="666"/>
    </location>
</feature>
<dbReference type="Pfam" id="PF00005">
    <property type="entry name" value="ABC_tran"/>
    <property type="match status" value="2"/>
</dbReference>
<dbReference type="EMBL" id="GAKP01021195">
    <property type="protein sequence ID" value="JAC37757.1"/>
    <property type="molecule type" value="Transcribed_RNA"/>
</dbReference>
<dbReference type="OrthoDB" id="6500128at2759"/>
<feature type="domain" description="ABC transmembrane type-1" evidence="11">
    <location>
        <begin position="739"/>
        <end position="1064"/>
    </location>
</feature>
<feature type="transmembrane region" description="Helical" evidence="9">
    <location>
        <begin position="231"/>
        <end position="252"/>
    </location>
</feature>
<dbReference type="PROSITE" id="PS00211">
    <property type="entry name" value="ABC_TRANSPORTER_1"/>
    <property type="match status" value="2"/>
</dbReference>
<dbReference type="InterPro" id="IPR017871">
    <property type="entry name" value="ABC_transporter-like_CS"/>
</dbReference>
<dbReference type="GO" id="GO:0016020">
    <property type="term" value="C:membrane"/>
    <property type="evidence" value="ECO:0007669"/>
    <property type="project" value="UniProtKB-SubCell"/>
</dbReference>
<feature type="transmembrane region" description="Helical" evidence="9">
    <location>
        <begin position="133"/>
        <end position="155"/>
    </location>
</feature>
<dbReference type="FunFam" id="3.40.50.300:FF:000163">
    <property type="entry name" value="Multidrug resistance-associated protein member 4"/>
    <property type="match status" value="1"/>
</dbReference>
<dbReference type="FunFam" id="1.20.1560.10:FF:000014">
    <property type="entry name" value="Multidrug resistance-associated protein member 4"/>
    <property type="match status" value="1"/>
</dbReference>
<evidence type="ECO:0000256" key="9">
    <source>
        <dbReference type="SAM" id="Phobius"/>
    </source>
</evidence>
<dbReference type="SUPFAM" id="SSF52540">
    <property type="entry name" value="P-loop containing nucleoside triphosphate hydrolases"/>
    <property type="match status" value="2"/>
</dbReference>
<evidence type="ECO:0000256" key="1">
    <source>
        <dbReference type="ARBA" id="ARBA00004141"/>
    </source>
</evidence>
<keyword evidence="2" id="KW-0813">Transport</keyword>
<keyword evidence="6 9" id="KW-1133">Transmembrane helix</keyword>
<dbReference type="CDD" id="cd03244">
    <property type="entry name" value="ABCC_MRP_domain2"/>
    <property type="match status" value="1"/>
</dbReference>
<organism evidence="12">
    <name type="scientific">Bactrocera dorsalis</name>
    <name type="common">Oriental fruit fly</name>
    <name type="synonym">Dacus dorsalis</name>
    <dbReference type="NCBI Taxonomy" id="27457"/>
    <lineage>
        <taxon>Eukaryota</taxon>
        <taxon>Metazoa</taxon>
        <taxon>Ecdysozoa</taxon>
        <taxon>Arthropoda</taxon>
        <taxon>Hexapoda</taxon>
        <taxon>Insecta</taxon>
        <taxon>Pterygota</taxon>
        <taxon>Neoptera</taxon>
        <taxon>Endopterygota</taxon>
        <taxon>Diptera</taxon>
        <taxon>Brachycera</taxon>
        <taxon>Muscomorpha</taxon>
        <taxon>Tephritoidea</taxon>
        <taxon>Tephritidae</taxon>
        <taxon>Bactrocera</taxon>
        <taxon>Bactrocera</taxon>
    </lineage>
</organism>
<dbReference type="EMBL" id="GAKP01021198">
    <property type="protein sequence ID" value="JAC37754.1"/>
    <property type="molecule type" value="Transcribed_RNA"/>
</dbReference>
<keyword evidence="5" id="KW-0067">ATP-binding</keyword>
<dbReference type="InterPro" id="IPR011527">
    <property type="entry name" value="ABC1_TM_dom"/>
</dbReference>
<dbReference type="GO" id="GO:0005524">
    <property type="term" value="F:ATP binding"/>
    <property type="evidence" value="ECO:0007669"/>
    <property type="project" value="UniProtKB-KW"/>
</dbReference>
<dbReference type="PANTHER" id="PTHR24223">
    <property type="entry name" value="ATP-BINDING CASSETTE SUB-FAMILY C"/>
    <property type="match status" value="1"/>
</dbReference>
<evidence type="ECO:0000256" key="2">
    <source>
        <dbReference type="ARBA" id="ARBA00022448"/>
    </source>
</evidence>
<dbReference type="CDD" id="cd03250">
    <property type="entry name" value="ABCC_MRP_domain1"/>
    <property type="match status" value="1"/>
</dbReference>
<dbReference type="Gene3D" id="3.40.50.300">
    <property type="entry name" value="P-loop containing nucleotide triphosphate hydrolases"/>
    <property type="match status" value="2"/>
</dbReference>
<evidence type="ECO:0000313" key="12">
    <source>
        <dbReference type="EMBL" id="JAC37754.1"/>
    </source>
</evidence>
<comment type="subcellular location">
    <subcellularLocation>
        <location evidence="1">Membrane</location>
        <topology evidence="1">Multi-pass membrane protein</topology>
    </subcellularLocation>
</comment>
<keyword evidence="7 9" id="KW-0472">Membrane</keyword>
<gene>
    <name evidence="12" type="primary">L259</name>
</gene>
<evidence type="ECO:0000256" key="4">
    <source>
        <dbReference type="ARBA" id="ARBA00022741"/>
    </source>
</evidence>
<keyword evidence="4" id="KW-0547">Nucleotide-binding</keyword>
<evidence type="ECO:0000256" key="3">
    <source>
        <dbReference type="ARBA" id="ARBA00022692"/>
    </source>
</evidence>
<evidence type="ECO:0000256" key="5">
    <source>
        <dbReference type="ARBA" id="ARBA00022840"/>
    </source>
</evidence>
<feature type="transmembrane region" description="Helical" evidence="9">
    <location>
        <begin position="895"/>
        <end position="918"/>
    </location>
</feature>
<feature type="transmembrane region" description="Helical" evidence="9">
    <location>
        <begin position="924"/>
        <end position="942"/>
    </location>
</feature>
<dbReference type="PROSITE" id="PS50929">
    <property type="entry name" value="ABC_TM1F"/>
    <property type="match status" value="2"/>
</dbReference>
<dbReference type="InterPro" id="IPR003439">
    <property type="entry name" value="ABC_transporter-like_ATP-bd"/>
</dbReference>
<protein>
    <submittedName>
        <fullName evidence="12">Putative multidrug resistance-associated protein lethal(2)03659</fullName>
    </submittedName>
</protein>
<feature type="transmembrane region" description="Helical" evidence="9">
    <location>
        <begin position="728"/>
        <end position="752"/>
    </location>
</feature>
<feature type="transmembrane region" description="Helical" evidence="9">
    <location>
        <begin position="317"/>
        <end position="338"/>
    </location>
</feature>
<dbReference type="Gene3D" id="1.20.1560.10">
    <property type="entry name" value="ABC transporter type 1, transmembrane domain"/>
    <property type="match status" value="2"/>
</dbReference>
<dbReference type="InterPro" id="IPR003593">
    <property type="entry name" value="AAA+_ATPase"/>
</dbReference>